<evidence type="ECO:0000313" key="2">
    <source>
        <dbReference type="Proteomes" id="UP001497382"/>
    </source>
</evidence>
<dbReference type="Proteomes" id="UP001497382">
    <property type="component" value="Unassembled WGS sequence"/>
</dbReference>
<dbReference type="AlphaFoldDB" id="A0AAV2AWF0"/>
<organism evidence="1 2">
    <name type="scientific">Larinioides sclopetarius</name>
    <dbReference type="NCBI Taxonomy" id="280406"/>
    <lineage>
        <taxon>Eukaryota</taxon>
        <taxon>Metazoa</taxon>
        <taxon>Ecdysozoa</taxon>
        <taxon>Arthropoda</taxon>
        <taxon>Chelicerata</taxon>
        <taxon>Arachnida</taxon>
        <taxon>Araneae</taxon>
        <taxon>Araneomorphae</taxon>
        <taxon>Entelegynae</taxon>
        <taxon>Araneoidea</taxon>
        <taxon>Araneidae</taxon>
        <taxon>Larinioides</taxon>
    </lineage>
</organism>
<reference evidence="1 2" key="1">
    <citation type="submission" date="2024-04" db="EMBL/GenBank/DDBJ databases">
        <authorList>
            <person name="Rising A."/>
            <person name="Reimegard J."/>
            <person name="Sonavane S."/>
            <person name="Akerstrom W."/>
            <person name="Nylinder S."/>
            <person name="Hedman E."/>
            <person name="Kallberg Y."/>
        </authorList>
    </citation>
    <scope>NUCLEOTIDE SEQUENCE [LARGE SCALE GENOMIC DNA]</scope>
</reference>
<comment type="caution">
    <text evidence="1">The sequence shown here is derived from an EMBL/GenBank/DDBJ whole genome shotgun (WGS) entry which is preliminary data.</text>
</comment>
<sequence length="55" mass="6385">MTSEIVRCMTWDDVPQVVEIWKDTGLAEGTHTVHTFFRFDPDGFYVMATDTDDTR</sequence>
<accession>A0AAV2AWF0</accession>
<dbReference type="EMBL" id="CAXIEN010000230">
    <property type="protein sequence ID" value="CAL1288341.1"/>
    <property type="molecule type" value="Genomic_DNA"/>
</dbReference>
<keyword evidence="2" id="KW-1185">Reference proteome</keyword>
<name>A0AAV2AWF0_9ARAC</name>
<protein>
    <recommendedName>
        <fullName evidence="3">GNAT family N-acetyltransferase</fullName>
    </recommendedName>
</protein>
<gene>
    <name evidence="1" type="ORF">LARSCL_LOCUS15292</name>
</gene>
<proteinExistence type="predicted"/>
<evidence type="ECO:0000313" key="1">
    <source>
        <dbReference type="EMBL" id="CAL1288341.1"/>
    </source>
</evidence>
<evidence type="ECO:0008006" key="3">
    <source>
        <dbReference type="Google" id="ProtNLM"/>
    </source>
</evidence>